<feature type="compositionally biased region" description="Basic and acidic residues" evidence="4">
    <location>
        <begin position="428"/>
        <end position="439"/>
    </location>
</feature>
<sequence>NVEIGSLPTEFDSPSKGKRIRTETSQPSGEQSAEEDNLLSTLPISHEIKLNDHFKSITALALDPAGARLITGSYDYDIKFWDFAGMDSSLRPFRSLRPCGDHQIHHIEYSLSGDQFLIISGSARPKLYDRDGFEIEEYIKGDPYIRDMRNTSGHVAALTSGGWHPHDKKCFFTASADSTIRLWDVENKRKQKQVIVFKTKERGGRTIVTAVAYSPDAKLIAAAAQDGNLCLWPANGPYARPSHTIEKAHSPHSETSSIIFSRNNWTIVTRGGDDTVKVWDTRNFKSAVSVASDLPSYNPETNAIFSPDERLIITGTAVKKGEGYGKLVMMDRDSLQIIRTMSITQSSVIRVLWHSRINQIITGSADGAAHVFYDPNVSVRGAKLCVVKEAKKRAIDEFEINRPIIAPHSLALFRDDRPKTTKRKREKLRKDPIASRRPDLPVSGPGKGGKIGSSLTQHIMKDLIRDTTRDEDPREALLKYATVSETDPKWIGTAYKHTQPVPILAETTGEEEEEEEDQK</sequence>
<dbReference type="PANTHER" id="PTHR16017:SF0">
    <property type="entry name" value="WD REPEAT-CONTAINING PROTEIN 70"/>
    <property type="match status" value="1"/>
</dbReference>
<dbReference type="InterPro" id="IPR001680">
    <property type="entry name" value="WD40_rpt"/>
</dbReference>
<proteinExistence type="predicted"/>
<evidence type="ECO:0000256" key="3">
    <source>
        <dbReference type="PROSITE-ProRule" id="PRU00221"/>
    </source>
</evidence>
<feature type="region of interest" description="Disordered" evidence="4">
    <location>
        <begin position="415"/>
        <end position="453"/>
    </location>
</feature>
<keyword evidence="6" id="KW-1185">Reference proteome</keyword>
<dbReference type="GO" id="GO:0035861">
    <property type="term" value="C:site of double-strand break"/>
    <property type="evidence" value="ECO:0007669"/>
    <property type="project" value="TreeGrafter"/>
</dbReference>
<keyword evidence="1 3" id="KW-0853">WD repeat</keyword>
<dbReference type="AlphaFoldDB" id="A0A9N8WJE8"/>
<dbReference type="InterPro" id="IPR036322">
    <property type="entry name" value="WD40_repeat_dom_sf"/>
</dbReference>
<dbReference type="InterPro" id="IPR051858">
    <property type="entry name" value="WD_repeat_GAD-1"/>
</dbReference>
<dbReference type="PRINTS" id="PR00320">
    <property type="entry name" value="GPROTEINBRPT"/>
</dbReference>
<reference evidence="5" key="1">
    <citation type="submission" date="2021-06" db="EMBL/GenBank/DDBJ databases">
        <authorList>
            <person name="Kallberg Y."/>
            <person name="Tangrot J."/>
            <person name="Rosling A."/>
        </authorList>
    </citation>
    <scope>NUCLEOTIDE SEQUENCE</scope>
    <source>
        <strain evidence="5">FL130A</strain>
    </source>
</reference>
<dbReference type="InterPro" id="IPR020472">
    <property type="entry name" value="WD40_PAC1"/>
</dbReference>
<feature type="repeat" description="WD" evidence="3">
    <location>
        <begin position="151"/>
        <end position="193"/>
    </location>
</feature>
<evidence type="ECO:0000313" key="6">
    <source>
        <dbReference type="Proteomes" id="UP000789508"/>
    </source>
</evidence>
<dbReference type="GO" id="GO:0005634">
    <property type="term" value="C:nucleus"/>
    <property type="evidence" value="ECO:0007669"/>
    <property type="project" value="TreeGrafter"/>
</dbReference>
<dbReference type="Proteomes" id="UP000789508">
    <property type="component" value="Unassembled WGS sequence"/>
</dbReference>
<feature type="non-terminal residue" evidence="5">
    <location>
        <position position="1"/>
    </location>
</feature>
<accession>A0A9N8WJE8</accession>
<dbReference type="SMART" id="SM00320">
    <property type="entry name" value="WD40"/>
    <property type="match status" value="6"/>
</dbReference>
<feature type="region of interest" description="Disordered" evidence="4">
    <location>
        <begin position="500"/>
        <end position="519"/>
    </location>
</feature>
<dbReference type="OrthoDB" id="10264376at2759"/>
<dbReference type="Gene3D" id="2.130.10.10">
    <property type="entry name" value="YVTN repeat-like/Quinoprotein amine dehydrogenase"/>
    <property type="match status" value="2"/>
</dbReference>
<feature type="repeat" description="WD" evidence="3">
    <location>
        <begin position="201"/>
        <end position="232"/>
    </location>
</feature>
<feature type="repeat" description="WD" evidence="3">
    <location>
        <begin position="50"/>
        <end position="82"/>
    </location>
</feature>
<gene>
    <name evidence="5" type="ORF">ALEPTO_LOCUS3016</name>
</gene>
<dbReference type="InterPro" id="IPR015943">
    <property type="entry name" value="WD40/YVTN_repeat-like_dom_sf"/>
</dbReference>
<protein>
    <submittedName>
        <fullName evidence="5">12799_t:CDS:1</fullName>
    </submittedName>
</protein>
<evidence type="ECO:0000256" key="2">
    <source>
        <dbReference type="ARBA" id="ARBA00022737"/>
    </source>
</evidence>
<feature type="region of interest" description="Disordered" evidence="4">
    <location>
        <begin position="1"/>
        <end position="36"/>
    </location>
</feature>
<evidence type="ECO:0000313" key="5">
    <source>
        <dbReference type="EMBL" id="CAG8491582.1"/>
    </source>
</evidence>
<dbReference type="Pfam" id="PF00400">
    <property type="entry name" value="WD40"/>
    <property type="match status" value="3"/>
</dbReference>
<dbReference type="PANTHER" id="PTHR16017">
    <property type="entry name" value="GASTRULATION DEFECTIVE PROTEIN 1-RELATED"/>
    <property type="match status" value="1"/>
</dbReference>
<dbReference type="PROSITE" id="PS50082">
    <property type="entry name" value="WD_REPEATS_2"/>
    <property type="match status" value="4"/>
</dbReference>
<name>A0A9N8WJE8_9GLOM</name>
<dbReference type="SUPFAM" id="SSF50978">
    <property type="entry name" value="WD40 repeat-like"/>
    <property type="match status" value="1"/>
</dbReference>
<keyword evidence="2" id="KW-0677">Repeat</keyword>
<evidence type="ECO:0000256" key="4">
    <source>
        <dbReference type="SAM" id="MobiDB-lite"/>
    </source>
</evidence>
<feature type="compositionally biased region" description="Acidic residues" evidence="4">
    <location>
        <begin position="508"/>
        <end position="519"/>
    </location>
</feature>
<organism evidence="5 6">
    <name type="scientific">Ambispora leptoticha</name>
    <dbReference type="NCBI Taxonomy" id="144679"/>
    <lineage>
        <taxon>Eukaryota</taxon>
        <taxon>Fungi</taxon>
        <taxon>Fungi incertae sedis</taxon>
        <taxon>Mucoromycota</taxon>
        <taxon>Glomeromycotina</taxon>
        <taxon>Glomeromycetes</taxon>
        <taxon>Archaeosporales</taxon>
        <taxon>Ambisporaceae</taxon>
        <taxon>Ambispora</taxon>
    </lineage>
</organism>
<comment type="caution">
    <text evidence="5">The sequence shown here is derived from an EMBL/GenBank/DDBJ whole genome shotgun (WGS) entry which is preliminary data.</text>
</comment>
<dbReference type="PROSITE" id="PS50294">
    <property type="entry name" value="WD_REPEATS_REGION"/>
    <property type="match status" value="3"/>
</dbReference>
<evidence type="ECO:0000256" key="1">
    <source>
        <dbReference type="ARBA" id="ARBA00022574"/>
    </source>
</evidence>
<feature type="repeat" description="WD" evidence="3">
    <location>
        <begin position="248"/>
        <end position="289"/>
    </location>
</feature>
<dbReference type="EMBL" id="CAJVPS010000513">
    <property type="protein sequence ID" value="CAG8491582.1"/>
    <property type="molecule type" value="Genomic_DNA"/>
</dbReference>